<dbReference type="SUPFAM" id="SSF52058">
    <property type="entry name" value="L domain-like"/>
    <property type="match status" value="1"/>
</dbReference>
<evidence type="ECO:0000313" key="1">
    <source>
        <dbReference type="EMBL" id="KAJ4969297.1"/>
    </source>
</evidence>
<organism evidence="1 2">
    <name type="scientific">Protea cynaroides</name>
    <dbReference type="NCBI Taxonomy" id="273540"/>
    <lineage>
        <taxon>Eukaryota</taxon>
        <taxon>Viridiplantae</taxon>
        <taxon>Streptophyta</taxon>
        <taxon>Embryophyta</taxon>
        <taxon>Tracheophyta</taxon>
        <taxon>Spermatophyta</taxon>
        <taxon>Magnoliopsida</taxon>
        <taxon>Proteales</taxon>
        <taxon>Proteaceae</taxon>
        <taxon>Protea</taxon>
    </lineage>
</organism>
<protein>
    <submittedName>
        <fullName evidence="1">Uncharacterized protein</fullName>
    </submittedName>
</protein>
<dbReference type="OrthoDB" id="984078at2759"/>
<dbReference type="EMBL" id="JAMYWD010000006">
    <property type="protein sequence ID" value="KAJ4969297.1"/>
    <property type="molecule type" value="Genomic_DNA"/>
</dbReference>
<dbReference type="PANTHER" id="PTHR34538">
    <property type="entry name" value="EXPRESSED PROTEIN"/>
    <property type="match status" value="1"/>
</dbReference>
<accession>A0A9Q0QRK0</accession>
<evidence type="ECO:0000313" key="2">
    <source>
        <dbReference type="Proteomes" id="UP001141806"/>
    </source>
</evidence>
<gene>
    <name evidence="1" type="ORF">NE237_015998</name>
</gene>
<sequence length="233" mass="26064">MAGLESISLILVSVAEPIRSPLGKPTLAQLVFNDLLIVQHFDLRMVLQCRELKKEFYYRSNSRTTGGNGATSSSSSPSVMTIVAFPLLKHEAVCPCEEGQEGSLTLALLVFPSLEELIITKCPLVKSLPNLQGMTSILLLELTGFKGMKLLPEGLQGLTMLKRINLSLKPLGPGMEVLNSTFDEERGKRYGSYVLWRIKSWSKQALRWQRHKNKRFSYDPQSYSQNFDDGSPK</sequence>
<keyword evidence="2" id="KW-1185">Reference proteome</keyword>
<dbReference type="Proteomes" id="UP001141806">
    <property type="component" value="Unassembled WGS sequence"/>
</dbReference>
<reference evidence="1" key="1">
    <citation type="journal article" date="2023" name="Plant J.">
        <title>The genome of the king protea, Protea cynaroides.</title>
        <authorList>
            <person name="Chang J."/>
            <person name="Duong T.A."/>
            <person name="Schoeman C."/>
            <person name="Ma X."/>
            <person name="Roodt D."/>
            <person name="Barker N."/>
            <person name="Li Z."/>
            <person name="Van de Peer Y."/>
            <person name="Mizrachi E."/>
        </authorList>
    </citation>
    <scope>NUCLEOTIDE SEQUENCE</scope>
    <source>
        <tissue evidence="1">Young leaves</tissue>
    </source>
</reference>
<dbReference type="Gene3D" id="3.80.10.10">
    <property type="entry name" value="Ribonuclease Inhibitor"/>
    <property type="match status" value="1"/>
</dbReference>
<name>A0A9Q0QRK0_9MAGN</name>
<proteinExistence type="predicted"/>
<dbReference type="AlphaFoldDB" id="A0A9Q0QRK0"/>
<dbReference type="InterPro" id="IPR032675">
    <property type="entry name" value="LRR_dom_sf"/>
</dbReference>
<comment type="caution">
    <text evidence="1">The sequence shown here is derived from an EMBL/GenBank/DDBJ whole genome shotgun (WGS) entry which is preliminary data.</text>
</comment>
<dbReference type="PANTHER" id="PTHR34538:SF4">
    <property type="entry name" value="EXPRESSED PROTEIN"/>
    <property type="match status" value="1"/>
</dbReference>